<feature type="compositionally biased region" description="Polar residues" evidence="1">
    <location>
        <begin position="143"/>
        <end position="155"/>
    </location>
</feature>
<dbReference type="Proteomes" id="UP000016924">
    <property type="component" value="Unassembled WGS sequence"/>
</dbReference>
<dbReference type="EMBL" id="JH767580">
    <property type="protein sequence ID" value="EON66394.1"/>
    <property type="molecule type" value="Genomic_DNA"/>
</dbReference>
<name>R7YX62_CONA1</name>
<keyword evidence="3" id="KW-1185">Reference proteome</keyword>
<evidence type="ECO:0000313" key="3">
    <source>
        <dbReference type="Proteomes" id="UP000016924"/>
    </source>
</evidence>
<dbReference type="HOGENOM" id="CLU_1390152_0_0_1"/>
<evidence type="ECO:0000313" key="2">
    <source>
        <dbReference type="EMBL" id="EON66394.1"/>
    </source>
</evidence>
<reference evidence="3" key="1">
    <citation type="submission" date="2012-06" db="EMBL/GenBank/DDBJ databases">
        <title>The genome sequence of Coniosporium apollinis CBS 100218.</title>
        <authorList>
            <consortium name="The Broad Institute Genome Sequencing Platform"/>
            <person name="Cuomo C."/>
            <person name="Gorbushina A."/>
            <person name="Noack S."/>
            <person name="Walker B."/>
            <person name="Young S.K."/>
            <person name="Zeng Q."/>
            <person name="Gargeya S."/>
            <person name="Fitzgerald M."/>
            <person name="Haas B."/>
            <person name="Abouelleil A."/>
            <person name="Alvarado L."/>
            <person name="Arachchi H.M."/>
            <person name="Berlin A.M."/>
            <person name="Chapman S.B."/>
            <person name="Goldberg J."/>
            <person name="Griggs A."/>
            <person name="Gujja S."/>
            <person name="Hansen M."/>
            <person name="Howarth C."/>
            <person name="Imamovic A."/>
            <person name="Larimer J."/>
            <person name="McCowan C."/>
            <person name="Montmayeur A."/>
            <person name="Murphy C."/>
            <person name="Neiman D."/>
            <person name="Pearson M."/>
            <person name="Priest M."/>
            <person name="Roberts A."/>
            <person name="Saif S."/>
            <person name="Shea T."/>
            <person name="Sisk P."/>
            <person name="Sykes S."/>
            <person name="Wortman J."/>
            <person name="Nusbaum C."/>
            <person name="Birren B."/>
        </authorList>
    </citation>
    <scope>NUCLEOTIDE SEQUENCE [LARGE SCALE GENOMIC DNA]</scope>
    <source>
        <strain evidence="3">CBS 100218</strain>
    </source>
</reference>
<dbReference type="OrthoDB" id="5401332at2759"/>
<dbReference type="AlphaFoldDB" id="R7YX62"/>
<dbReference type="RefSeq" id="XP_007781711.1">
    <property type="nucleotide sequence ID" value="XM_007783521.1"/>
</dbReference>
<protein>
    <submittedName>
        <fullName evidence="2">Uncharacterized protein</fullName>
    </submittedName>
</protein>
<feature type="compositionally biased region" description="Pro residues" evidence="1">
    <location>
        <begin position="63"/>
        <end position="72"/>
    </location>
</feature>
<feature type="region of interest" description="Disordered" evidence="1">
    <location>
        <begin position="1"/>
        <end position="196"/>
    </location>
</feature>
<sequence>MPTWEQAGKKKVETIEMDDVEMEKLDAQPQDPRSASAPMLVNAACAPMWSPHSPPRSLRSPPQRSPYDPPARSPFRLPANEGYGYAPPQQAPFLGGALPSPGSYHSGQETGVAGSSDRRQHGTVSPAPYPGYNNMPYGDDQYTDYSGTTYAPSRSTRYEPSMNDPYQQSRGQAQSPQGWQDQRLGRKPVQGSWRDI</sequence>
<proteinExistence type="predicted"/>
<accession>R7YX62</accession>
<evidence type="ECO:0000256" key="1">
    <source>
        <dbReference type="SAM" id="MobiDB-lite"/>
    </source>
</evidence>
<organism evidence="2 3">
    <name type="scientific">Coniosporium apollinis (strain CBS 100218)</name>
    <name type="common">Rock-inhabiting black yeast</name>
    <dbReference type="NCBI Taxonomy" id="1168221"/>
    <lineage>
        <taxon>Eukaryota</taxon>
        <taxon>Fungi</taxon>
        <taxon>Dikarya</taxon>
        <taxon>Ascomycota</taxon>
        <taxon>Pezizomycotina</taxon>
        <taxon>Dothideomycetes</taxon>
        <taxon>Dothideomycetes incertae sedis</taxon>
        <taxon>Coniosporium</taxon>
    </lineage>
</organism>
<dbReference type="GeneID" id="19902802"/>
<feature type="compositionally biased region" description="Polar residues" evidence="1">
    <location>
        <begin position="164"/>
        <end position="180"/>
    </location>
</feature>
<gene>
    <name evidence="2" type="ORF">W97_05491</name>
</gene>